<dbReference type="GO" id="GO:0016853">
    <property type="term" value="F:isomerase activity"/>
    <property type="evidence" value="ECO:0007669"/>
    <property type="project" value="UniProtKB-ARBA"/>
</dbReference>
<dbReference type="KEGG" id="psin:CAK95_00195"/>
<dbReference type="Proteomes" id="UP000194137">
    <property type="component" value="Chromosome"/>
</dbReference>
<organism evidence="3 4">
    <name type="scientific">Pseudorhodoplanes sinuspersici</name>
    <dbReference type="NCBI Taxonomy" id="1235591"/>
    <lineage>
        <taxon>Bacteria</taxon>
        <taxon>Pseudomonadati</taxon>
        <taxon>Pseudomonadota</taxon>
        <taxon>Alphaproteobacteria</taxon>
        <taxon>Hyphomicrobiales</taxon>
        <taxon>Pseudorhodoplanes</taxon>
    </lineage>
</organism>
<dbReference type="STRING" id="1235591.CAK95_00195"/>
<comment type="similarity">
    <text evidence="1">Belongs to the FAH family.</text>
</comment>
<dbReference type="AlphaFoldDB" id="A0A1W6ZJR1"/>
<dbReference type="InterPro" id="IPR011234">
    <property type="entry name" value="Fumarylacetoacetase-like_C"/>
</dbReference>
<dbReference type="OrthoDB" id="5197601at2"/>
<dbReference type="InterPro" id="IPR036663">
    <property type="entry name" value="Fumarylacetoacetase_C_sf"/>
</dbReference>
<keyword evidence="2" id="KW-0479">Metal-binding</keyword>
<dbReference type="RefSeq" id="WP_086085988.1">
    <property type="nucleotide sequence ID" value="NZ_CP021112.1"/>
</dbReference>
<dbReference type="InterPro" id="IPR051121">
    <property type="entry name" value="FAH"/>
</dbReference>
<dbReference type="PANTHER" id="PTHR42796:SF4">
    <property type="entry name" value="FUMARYLACETOACETATE HYDROLASE DOMAIN-CONTAINING PROTEIN 2A"/>
    <property type="match status" value="1"/>
</dbReference>
<reference evidence="3 4" key="1">
    <citation type="submission" date="2017-05" db="EMBL/GenBank/DDBJ databases">
        <title>Full genome sequence of Pseudorhodoplanes sinuspersici.</title>
        <authorList>
            <person name="Dastgheib S.M.M."/>
            <person name="Shavandi M."/>
            <person name="Tirandaz H."/>
        </authorList>
    </citation>
    <scope>NUCLEOTIDE SEQUENCE [LARGE SCALE GENOMIC DNA]</scope>
    <source>
        <strain evidence="3 4">RIPI110</strain>
    </source>
</reference>
<dbReference type="GO" id="GO:0046872">
    <property type="term" value="F:metal ion binding"/>
    <property type="evidence" value="ECO:0007669"/>
    <property type="project" value="UniProtKB-KW"/>
</dbReference>
<gene>
    <name evidence="3" type="ORF">CAK95_00195</name>
</gene>
<dbReference type="EMBL" id="CP021112">
    <property type="protein sequence ID" value="ARP97668.1"/>
    <property type="molecule type" value="Genomic_DNA"/>
</dbReference>
<dbReference type="PANTHER" id="PTHR42796">
    <property type="entry name" value="FUMARYLACETOACETATE HYDROLASE DOMAIN-CONTAINING PROTEIN 2A-RELATED"/>
    <property type="match status" value="1"/>
</dbReference>
<protein>
    <submittedName>
        <fullName evidence="3">5-oxopent-3-ene-1,2,5-tricarboxylate decarboxylase</fullName>
    </submittedName>
</protein>
<dbReference type="GO" id="GO:0019752">
    <property type="term" value="P:carboxylic acid metabolic process"/>
    <property type="evidence" value="ECO:0007669"/>
    <property type="project" value="UniProtKB-ARBA"/>
</dbReference>
<evidence type="ECO:0000256" key="1">
    <source>
        <dbReference type="ARBA" id="ARBA00010211"/>
    </source>
</evidence>
<evidence type="ECO:0000256" key="2">
    <source>
        <dbReference type="ARBA" id="ARBA00022723"/>
    </source>
</evidence>
<evidence type="ECO:0000313" key="4">
    <source>
        <dbReference type="Proteomes" id="UP000194137"/>
    </source>
</evidence>
<dbReference type="Pfam" id="PF01557">
    <property type="entry name" value="FAA_hydrolase"/>
    <property type="match status" value="1"/>
</dbReference>
<name>A0A1W6ZJR1_9HYPH</name>
<keyword evidence="4" id="KW-1185">Reference proteome</keyword>
<accession>A0A1W6ZJR1</accession>
<sequence>MKIVGFEQNQQLRLGVVEGDQVIDLQAVDPKIPADLGDVLARSGGDLKAIADVAKGAPASARVPLAGIQYALPVANPGKIVCLGLNYLEHAKEGGHQKPTAPSIFMRCTTSLVPHQQPIIRPLASETLDYECELLIVIGKKAKHLTMQNAYSCIAGYSCFNDGSIRQFQRRTAQWDMGKNFDKTGGFGPWFVSADELPEGAIGLKIETRLNGQVLQSDNTANMIFPVAETLVDLTQAMTLMPGDVVVMGTPSGVGHARKPPLWMKDGDTCEIEIEGIGILSNPIKDEKKA</sequence>
<proteinExistence type="inferred from homology"/>
<dbReference type="SUPFAM" id="SSF56529">
    <property type="entry name" value="FAH"/>
    <property type="match status" value="1"/>
</dbReference>
<dbReference type="FunFam" id="3.90.850.10:FF:000002">
    <property type="entry name" value="2-hydroxyhepta-2,4-diene-1,7-dioate isomerase"/>
    <property type="match status" value="1"/>
</dbReference>
<dbReference type="Gene3D" id="3.90.850.10">
    <property type="entry name" value="Fumarylacetoacetase-like, C-terminal domain"/>
    <property type="match status" value="1"/>
</dbReference>
<evidence type="ECO:0000313" key="3">
    <source>
        <dbReference type="EMBL" id="ARP97668.1"/>
    </source>
</evidence>